<dbReference type="GO" id="GO:0016491">
    <property type="term" value="F:oxidoreductase activity"/>
    <property type="evidence" value="ECO:0007669"/>
    <property type="project" value="UniProtKB-KW"/>
</dbReference>
<dbReference type="InterPro" id="IPR036188">
    <property type="entry name" value="FAD/NAD-bd_sf"/>
</dbReference>
<sequence length="359" mass="39337">MRIIIGGGIVGTAIAYYLSAAGLKDIVLIEKEKLLGTAVTQYCSGGVRHQFTTEINCKFSIESMKTINLLAKEIDYKKYGYLILDMEEGVTEPRVKMQNRLGIKSKILSAAQIKERFPFLNTPGIKKGSFFEEDGVADPSSLLAYYEKRAKANGVRFLTGTTVLAMIKEEGKITGIKTDKGNFNSEVVILAAGVGSKELGSTIGLDIPIMHKRKYILVVESFNFDYPLIMEIPTGWYIKKEGSDALVGMSGKIEDKSFEKQSEASDETIEASINRIPDLEKSGIKKVLTSLSDETPDKHAIIDMPIPGLIIATGFSGHGFMHSPATGQIVASLVKGERPVIDISELKLNRQHIKETIAI</sequence>
<dbReference type="AlphaFoldDB" id="A0A1F4SX86"/>
<evidence type="ECO:0000313" key="4">
    <source>
        <dbReference type="Proteomes" id="UP000178417"/>
    </source>
</evidence>
<gene>
    <name evidence="3" type="ORF">A2310_00075</name>
</gene>
<dbReference type="PANTHER" id="PTHR13847:SF287">
    <property type="entry name" value="FAD-DEPENDENT OXIDOREDUCTASE DOMAIN-CONTAINING PROTEIN 1"/>
    <property type="match status" value="1"/>
</dbReference>
<keyword evidence="1" id="KW-0560">Oxidoreductase</keyword>
<feature type="domain" description="FAD dependent oxidoreductase" evidence="2">
    <location>
        <begin position="3"/>
        <end position="333"/>
    </location>
</feature>
<protein>
    <recommendedName>
        <fullName evidence="2">FAD dependent oxidoreductase domain-containing protein</fullName>
    </recommendedName>
</protein>
<evidence type="ECO:0000256" key="1">
    <source>
        <dbReference type="ARBA" id="ARBA00023002"/>
    </source>
</evidence>
<organism evidence="3 4">
    <name type="scientific">candidate division WOR-1 bacterium RIFOXYB2_FULL_37_13</name>
    <dbReference type="NCBI Taxonomy" id="1802579"/>
    <lineage>
        <taxon>Bacteria</taxon>
        <taxon>Bacillati</taxon>
        <taxon>Saganbacteria</taxon>
    </lineage>
</organism>
<name>A0A1F4SX86_UNCSA</name>
<dbReference type="Proteomes" id="UP000178417">
    <property type="component" value="Unassembled WGS sequence"/>
</dbReference>
<dbReference type="STRING" id="1802579.A2310_00075"/>
<evidence type="ECO:0000313" key="3">
    <source>
        <dbReference type="EMBL" id="OGC25052.1"/>
    </source>
</evidence>
<dbReference type="SUPFAM" id="SSF51905">
    <property type="entry name" value="FAD/NAD(P)-binding domain"/>
    <property type="match status" value="1"/>
</dbReference>
<proteinExistence type="predicted"/>
<accession>A0A1F4SX86</accession>
<dbReference type="EMBL" id="MEUB01000004">
    <property type="protein sequence ID" value="OGC25052.1"/>
    <property type="molecule type" value="Genomic_DNA"/>
</dbReference>
<reference evidence="3 4" key="1">
    <citation type="journal article" date="2016" name="Nat. Commun.">
        <title>Thousands of microbial genomes shed light on interconnected biogeochemical processes in an aquifer system.</title>
        <authorList>
            <person name="Anantharaman K."/>
            <person name="Brown C.T."/>
            <person name="Hug L.A."/>
            <person name="Sharon I."/>
            <person name="Castelle C.J."/>
            <person name="Probst A.J."/>
            <person name="Thomas B.C."/>
            <person name="Singh A."/>
            <person name="Wilkins M.J."/>
            <person name="Karaoz U."/>
            <person name="Brodie E.L."/>
            <person name="Williams K.H."/>
            <person name="Hubbard S.S."/>
            <person name="Banfield J.F."/>
        </authorList>
    </citation>
    <scope>NUCLEOTIDE SEQUENCE [LARGE SCALE GENOMIC DNA]</scope>
</reference>
<dbReference type="Gene3D" id="3.30.9.10">
    <property type="entry name" value="D-Amino Acid Oxidase, subunit A, domain 2"/>
    <property type="match status" value="1"/>
</dbReference>
<comment type="caution">
    <text evidence="3">The sequence shown here is derived from an EMBL/GenBank/DDBJ whole genome shotgun (WGS) entry which is preliminary data.</text>
</comment>
<evidence type="ECO:0000259" key="2">
    <source>
        <dbReference type="Pfam" id="PF01266"/>
    </source>
</evidence>
<dbReference type="Gene3D" id="3.50.50.60">
    <property type="entry name" value="FAD/NAD(P)-binding domain"/>
    <property type="match status" value="1"/>
</dbReference>
<dbReference type="InterPro" id="IPR006076">
    <property type="entry name" value="FAD-dep_OxRdtase"/>
</dbReference>
<dbReference type="Pfam" id="PF01266">
    <property type="entry name" value="DAO"/>
    <property type="match status" value="1"/>
</dbReference>
<dbReference type="PANTHER" id="PTHR13847">
    <property type="entry name" value="SARCOSINE DEHYDROGENASE-RELATED"/>
    <property type="match status" value="1"/>
</dbReference>
<dbReference type="GO" id="GO:0005737">
    <property type="term" value="C:cytoplasm"/>
    <property type="evidence" value="ECO:0007669"/>
    <property type="project" value="TreeGrafter"/>
</dbReference>